<reference evidence="3" key="1">
    <citation type="journal article" date="2021" name="Proc. Natl. Acad. Sci. U.S.A.">
        <title>A Catalog of Tens of Thousands of Viruses from Human Metagenomes Reveals Hidden Associations with Chronic Diseases.</title>
        <authorList>
            <person name="Tisza M.J."/>
            <person name="Buck C.B."/>
        </authorList>
    </citation>
    <scope>NUCLEOTIDE SEQUENCE</scope>
    <source>
        <strain evidence="3">Ctz6O13</strain>
    </source>
</reference>
<feature type="compositionally biased region" description="Basic and acidic residues" evidence="2">
    <location>
        <begin position="115"/>
        <end position="125"/>
    </location>
</feature>
<feature type="region of interest" description="Disordered" evidence="2">
    <location>
        <begin position="115"/>
        <end position="140"/>
    </location>
</feature>
<name>A0A8S5TLV2_9CAUD</name>
<sequence>MAMSNANLAVTIKRVAQNVSEIVKKKTRLQEQMNALEEKMRKQLEEKLSKFKMEIEELDQQQEIFEKPVREFTGGYGTEDLINMEVVEAGTDKNGRTIRKTVYTLRYPDTIIPPKEENNEVKEENVTDETVSEEQPKVDNTVDTHAEFSALSLEMEDGGAEGDDDLPFSL</sequence>
<evidence type="ECO:0000256" key="1">
    <source>
        <dbReference type="SAM" id="Coils"/>
    </source>
</evidence>
<evidence type="ECO:0000313" key="3">
    <source>
        <dbReference type="EMBL" id="DAF63754.1"/>
    </source>
</evidence>
<feature type="coiled-coil region" evidence="1">
    <location>
        <begin position="12"/>
        <end position="61"/>
    </location>
</feature>
<organism evidence="3">
    <name type="scientific">Podoviridae sp. ctz6O13</name>
    <dbReference type="NCBI Taxonomy" id="2827757"/>
    <lineage>
        <taxon>Viruses</taxon>
        <taxon>Duplodnaviria</taxon>
        <taxon>Heunggongvirae</taxon>
        <taxon>Uroviricota</taxon>
        <taxon>Caudoviricetes</taxon>
    </lineage>
</organism>
<proteinExistence type="predicted"/>
<dbReference type="EMBL" id="BK032843">
    <property type="protein sequence ID" value="DAF63754.1"/>
    <property type="molecule type" value="Genomic_DNA"/>
</dbReference>
<evidence type="ECO:0000256" key="2">
    <source>
        <dbReference type="SAM" id="MobiDB-lite"/>
    </source>
</evidence>
<accession>A0A8S5TLV2</accession>
<protein>
    <submittedName>
        <fullName evidence="3">Uncharacterized protein</fullName>
    </submittedName>
</protein>
<keyword evidence="1" id="KW-0175">Coiled coil</keyword>